<dbReference type="PANTHER" id="PTHR23183:SF0">
    <property type="entry name" value="NUCLEOLAR PROTEIN 14"/>
    <property type="match status" value="1"/>
</dbReference>
<keyword evidence="9" id="KW-1185">Reference proteome</keyword>
<evidence type="ECO:0000256" key="5">
    <source>
        <dbReference type="ARBA" id="ARBA00023242"/>
    </source>
</evidence>
<feature type="compositionally biased region" description="Basic and acidic residues" evidence="7">
    <location>
        <begin position="285"/>
        <end position="316"/>
    </location>
</feature>
<comment type="function">
    <text evidence="6">Involved in nucleolar processing of pre-18S ribosomal RNA. Has a role in the nuclear export of 40S pre-ribosomal subunit to the cytoplasm.</text>
</comment>
<keyword evidence="3" id="KW-0690">Ribosome biogenesis</keyword>
<feature type="region of interest" description="Disordered" evidence="7">
    <location>
        <begin position="285"/>
        <end position="436"/>
    </location>
</feature>
<evidence type="ECO:0000256" key="4">
    <source>
        <dbReference type="ARBA" id="ARBA00022552"/>
    </source>
</evidence>
<protein>
    <submittedName>
        <fullName evidence="8">NOP14</fullName>
    </submittedName>
</protein>
<keyword evidence="4" id="KW-0698">rRNA processing</keyword>
<evidence type="ECO:0000256" key="2">
    <source>
        <dbReference type="ARBA" id="ARBA00007466"/>
    </source>
</evidence>
<organism evidence="8 9">
    <name type="scientific">Mytilus edulis</name>
    <name type="common">Blue mussel</name>
    <dbReference type="NCBI Taxonomy" id="6550"/>
    <lineage>
        <taxon>Eukaryota</taxon>
        <taxon>Metazoa</taxon>
        <taxon>Spiralia</taxon>
        <taxon>Lophotrochozoa</taxon>
        <taxon>Mollusca</taxon>
        <taxon>Bivalvia</taxon>
        <taxon>Autobranchia</taxon>
        <taxon>Pteriomorphia</taxon>
        <taxon>Mytilida</taxon>
        <taxon>Mytiloidea</taxon>
        <taxon>Mytilidae</taxon>
        <taxon>Mytilinae</taxon>
        <taxon>Mytilus</taxon>
    </lineage>
</organism>
<dbReference type="GO" id="GO:0030490">
    <property type="term" value="P:maturation of SSU-rRNA"/>
    <property type="evidence" value="ECO:0007669"/>
    <property type="project" value="TreeGrafter"/>
</dbReference>
<comment type="similarity">
    <text evidence="2">Belongs to the NOP14 family.</text>
</comment>
<dbReference type="EMBL" id="CAJPWZ010000464">
    <property type="protein sequence ID" value="CAG2193705.1"/>
    <property type="molecule type" value="Genomic_DNA"/>
</dbReference>
<evidence type="ECO:0000256" key="3">
    <source>
        <dbReference type="ARBA" id="ARBA00022517"/>
    </source>
</evidence>
<reference evidence="8" key="1">
    <citation type="submission" date="2021-03" db="EMBL/GenBank/DDBJ databases">
        <authorList>
            <person name="Bekaert M."/>
        </authorList>
    </citation>
    <scope>NUCLEOTIDE SEQUENCE</scope>
</reference>
<dbReference type="InterPro" id="IPR007276">
    <property type="entry name" value="Nop14"/>
</dbReference>
<proteinExistence type="inferred from homology"/>
<dbReference type="GO" id="GO:0032040">
    <property type="term" value="C:small-subunit processome"/>
    <property type="evidence" value="ECO:0007669"/>
    <property type="project" value="InterPro"/>
</dbReference>
<comment type="caution">
    <text evidence="8">The sequence shown here is derived from an EMBL/GenBank/DDBJ whole genome shotgun (WGS) entry which is preliminary data.</text>
</comment>
<dbReference type="PANTHER" id="PTHR23183">
    <property type="entry name" value="NOP14"/>
    <property type="match status" value="1"/>
</dbReference>
<evidence type="ECO:0000313" key="8">
    <source>
        <dbReference type="EMBL" id="CAG2193705.1"/>
    </source>
</evidence>
<dbReference type="OrthoDB" id="441771at2759"/>
<dbReference type="GO" id="GO:0030692">
    <property type="term" value="C:Noc4p-Nop14p complex"/>
    <property type="evidence" value="ECO:0007669"/>
    <property type="project" value="TreeGrafter"/>
</dbReference>
<dbReference type="Pfam" id="PF04147">
    <property type="entry name" value="Nop14"/>
    <property type="match status" value="1"/>
</dbReference>
<evidence type="ECO:0000313" key="9">
    <source>
        <dbReference type="Proteomes" id="UP000683360"/>
    </source>
</evidence>
<evidence type="ECO:0000256" key="1">
    <source>
        <dbReference type="ARBA" id="ARBA00004604"/>
    </source>
</evidence>
<accession>A0A8S3QER2</accession>
<keyword evidence="5" id="KW-0539">Nucleus</keyword>
<evidence type="ECO:0000256" key="6">
    <source>
        <dbReference type="ARBA" id="ARBA00024695"/>
    </source>
</evidence>
<gene>
    <name evidence="8" type="ORF">MEDL_8796</name>
</gene>
<feature type="compositionally biased region" description="Acidic residues" evidence="7">
    <location>
        <begin position="350"/>
        <end position="427"/>
    </location>
</feature>
<dbReference type="AlphaFoldDB" id="A0A8S3QER2"/>
<sequence>MYYCLILITDTHLHNMGKQKKKNISDKVRNKRKESERKINPFEVKINRQKHDVLGRKISKHDRGMPGLSRSKAIKKRKATLLQEYGQRLKSNKFVDKRFGEHDATLSVEDKMMKRFALERAKGDKVNKYSLNDNEEELTHYGQSLSEIEKFDNPDISDEDDEDQGRIDGMILCSGKRGITLSFRGKLVSQEHFGGFLENSNYVSVGGGDNKSWKERMEELITKSKKEKHERQMEKEKSLQLTQQLDDDWKSLRFLMASGRNKEDDTVKPKKDDYDIAVRELQFEMKSKPTDRLKTEEELAKEEKERLEKQESDRLKRMQGILEDDEHKSTHLSADDLNDGFALDYKEETIEASDGDEEDKDQQGSGEDEGEGEDNDEIDEEKEEENDEEEDGEKEETEEEQSEDGDDSDDSYGDLESEDQGSDVEEEDKQKPTLDLKKKKKVMEEARKELPYTFKAPENYEDLLELLQTQTESDQLIIIDRIIKCHHPSLAEGNKKKLESLFSFLVQYYGDLTLQEPPCLSLADKLVPVLYGLTQQSSVPAAIAVLDQIKRQTRRV</sequence>
<evidence type="ECO:0000256" key="7">
    <source>
        <dbReference type="SAM" id="MobiDB-lite"/>
    </source>
</evidence>
<dbReference type="Proteomes" id="UP000683360">
    <property type="component" value="Unassembled WGS sequence"/>
</dbReference>
<name>A0A8S3QER2_MYTED</name>
<comment type="subcellular location">
    <subcellularLocation>
        <location evidence="1">Nucleus</location>
        <location evidence="1">Nucleolus</location>
    </subcellularLocation>
</comment>